<protein>
    <submittedName>
        <fullName evidence="1">Uncharacterized protein</fullName>
    </submittedName>
</protein>
<reference evidence="1" key="1">
    <citation type="submission" date="2022-03" db="EMBL/GenBank/DDBJ databases">
        <authorList>
            <person name="Martin C."/>
        </authorList>
    </citation>
    <scope>NUCLEOTIDE SEQUENCE</scope>
</reference>
<accession>A0A8J1UG34</accession>
<organism evidence="1 2">
    <name type="scientific">Owenia fusiformis</name>
    <name type="common">Polychaete worm</name>
    <dbReference type="NCBI Taxonomy" id="6347"/>
    <lineage>
        <taxon>Eukaryota</taxon>
        <taxon>Metazoa</taxon>
        <taxon>Spiralia</taxon>
        <taxon>Lophotrochozoa</taxon>
        <taxon>Annelida</taxon>
        <taxon>Polychaeta</taxon>
        <taxon>Sedentaria</taxon>
        <taxon>Canalipalpata</taxon>
        <taxon>Sabellida</taxon>
        <taxon>Oweniida</taxon>
        <taxon>Oweniidae</taxon>
        <taxon>Owenia</taxon>
    </lineage>
</organism>
<feature type="non-terminal residue" evidence="1">
    <location>
        <position position="1"/>
    </location>
</feature>
<keyword evidence="2" id="KW-1185">Reference proteome</keyword>
<sequence>QGAPPAVVTQHVAPPTTVTQQVVPPPTVQQVPLTTEGLPVTDDGLYCNVPEHHELEDYVSELQDKIKLLKEKLAIVKEQRRSDLVLVSPVRRTKDKQKERSAIKRLKGELEDRRDELEGLDLAIESQKATLQFMKEEERKLGNEKEAAN</sequence>
<dbReference type="OrthoDB" id="433501at2759"/>
<name>A0A8J1UG34_OWEFU</name>
<dbReference type="EMBL" id="CAIIXF020000004">
    <property type="protein sequence ID" value="CAH1781498.1"/>
    <property type="molecule type" value="Genomic_DNA"/>
</dbReference>
<proteinExistence type="predicted"/>
<evidence type="ECO:0000313" key="2">
    <source>
        <dbReference type="Proteomes" id="UP000749559"/>
    </source>
</evidence>
<feature type="non-terminal residue" evidence="1">
    <location>
        <position position="149"/>
    </location>
</feature>
<comment type="caution">
    <text evidence="1">The sequence shown here is derived from an EMBL/GenBank/DDBJ whole genome shotgun (WGS) entry which is preliminary data.</text>
</comment>
<evidence type="ECO:0000313" key="1">
    <source>
        <dbReference type="EMBL" id="CAH1781498.1"/>
    </source>
</evidence>
<dbReference type="Proteomes" id="UP000749559">
    <property type="component" value="Unassembled WGS sequence"/>
</dbReference>
<gene>
    <name evidence="1" type="ORF">OFUS_LOCUS8070</name>
</gene>
<dbReference type="AlphaFoldDB" id="A0A8J1UG34"/>